<dbReference type="InterPro" id="IPR043502">
    <property type="entry name" value="DNA/RNA_pol_sf"/>
</dbReference>
<dbReference type="InterPro" id="IPR000477">
    <property type="entry name" value="RT_dom"/>
</dbReference>
<evidence type="ECO:0000259" key="1">
    <source>
        <dbReference type="Pfam" id="PF00078"/>
    </source>
</evidence>
<evidence type="ECO:0000313" key="2">
    <source>
        <dbReference type="EMBL" id="KAA0051905.1"/>
    </source>
</evidence>
<evidence type="ECO:0000313" key="3">
    <source>
        <dbReference type="Proteomes" id="UP000321393"/>
    </source>
</evidence>
<dbReference type="GO" id="GO:0003964">
    <property type="term" value="F:RNA-directed DNA polymerase activity"/>
    <property type="evidence" value="ECO:0007669"/>
    <property type="project" value="UniProtKB-KW"/>
</dbReference>
<proteinExistence type="predicted"/>
<name>A0A5A7UDW9_CUCMM</name>
<accession>A0A5A7UDW9</accession>
<sequence length="305" mass="35505">MVEEEDKVLGPHQELVEVINLGSQEESKEDMSGLNMDIIVHHVPLKPECNLVKQKLLTKKDEKVRMCVDYRDLNRNIIKSKWLKKIEKKTTFIILWETFYYKVMPFGLKNVGATYQRVMVTLFYDMIHKEIEVYVDDMIAKSKADEDHTTTFQKLFDRLRKYQLKLNPSKYTFGATSGKLLRLIFSEEGIKVDPDKVRAIMEMSSPKTEKEIRGQHDLPGKKEHVIYHLSKKFTDYESRYSMLERTCVLGSALANHLAVQSVVDYEPMRVDFPDKNIFLVEKDGTDHGTWIMLFNGASYELGHGI</sequence>
<dbReference type="SUPFAM" id="SSF56672">
    <property type="entry name" value="DNA/RNA polymerases"/>
    <property type="match status" value="1"/>
</dbReference>
<dbReference type="Gene3D" id="3.30.70.270">
    <property type="match status" value="1"/>
</dbReference>
<dbReference type="AlphaFoldDB" id="A0A5A7UDW9"/>
<keyword evidence="2" id="KW-0808">Transferase</keyword>
<dbReference type="EMBL" id="SSTE01011134">
    <property type="protein sequence ID" value="KAA0051905.1"/>
    <property type="molecule type" value="Genomic_DNA"/>
</dbReference>
<dbReference type="CDD" id="cd01647">
    <property type="entry name" value="RT_LTR"/>
    <property type="match status" value="1"/>
</dbReference>
<dbReference type="PANTHER" id="PTHR24559">
    <property type="entry name" value="TRANSPOSON TY3-I GAG-POL POLYPROTEIN"/>
    <property type="match status" value="1"/>
</dbReference>
<keyword evidence="2" id="KW-0695">RNA-directed DNA polymerase</keyword>
<dbReference type="PANTHER" id="PTHR24559:SF457">
    <property type="entry name" value="RNA-DIRECTED DNA POLYMERASE HOMOLOG"/>
    <property type="match status" value="1"/>
</dbReference>
<comment type="caution">
    <text evidence="2">The sequence shown here is derived from an EMBL/GenBank/DDBJ whole genome shotgun (WGS) entry which is preliminary data.</text>
</comment>
<protein>
    <submittedName>
        <fullName evidence="2">RNA-directed DNA polymerase</fullName>
    </submittedName>
</protein>
<organism evidence="2 3">
    <name type="scientific">Cucumis melo var. makuwa</name>
    <name type="common">Oriental melon</name>
    <dbReference type="NCBI Taxonomy" id="1194695"/>
    <lineage>
        <taxon>Eukaryota</taxon>
        <taxon>Viridiplantae</taxon>
        <taxon>Streptophyta</taxon>
        <taxon>Embryophyta</taxon>
        <taxon>Tracheophyta</taxon>
        <taxon>Spermatophyta</taxon>
        <taxon>Magnoliopsida</taxon>
        <taxon>eudicotyledons</taxon>
        <taxon>Gunneridae</taxon>
        <taxon>Pentapetalae</taxon>
        <taxon>rosids</taxon>
        <taxon>fabids</taxon>
        <taxon>Cucurbitales</taxon>
        <taxon>Cucurbitaceae</taxon>
        <taxon>Benincaseae</taxon>
        <taxon>Cucumis</taxon>
    </lineage>
</organism>
<dbReference type="InterPro" id="IPR053134">
    <property type="entry name" value="RNA-dir_DNA_polymerase"/>
</dbReference>
<dbReference type="InterPro" id="IPR043128">
    <property type="entry name" value="Rev_trsase/Diguanyl_cyclase"/>
</dbReference>
<dbReference type="OrthoDB" id="101614at2759"/>
<keyword evidence="2" id="KW-0548">Nucleotidyltransferase</keyword>
<dbReference type="Pfam" id="PF00078">
    <property type="entry name" value="RVT_1"/>
    <property type="match status" value="1"/>
</dbReference>
<reference evidence="2 3" key="1">
    <citation type="submission" date="2019-08" db="EMBL/GenBank/DDBJ databases">
        <title>Draft genome sequences of two oriental melons (Cucumis melo L. var makuwa).</title>
        <authorList>
            <person name="Kwon S.-Y."/>
        </authorList>
    </citation>
    <scope>NUCLEOTIDE SEQUENCE [LARGE SCALE GENOMIC DNA]</scope>
    <source>
        <strain evidence="3">cv. SW 3</strain>
        <tissue evidence="2">Leaf</tissue>
    </source>
</reference>
<dbReference type="Proteomes" id="UP000321393">
    <property type="component" value="Unassembled WGS sequence"/>
</dbReference>
<feature type="domain" description="Reverse transcriptase" evidence="1">
    <location>
        <begin position="85"/>
        <end position="179"/>
    </location>
</feature>
<gene>
    <name evidence="2" type="ORF">E6C27_scaffold60G003580</name>
</gene>